<evidence type="ECO:0000259" key="7">
    <source>
        <dbReference type="Pfam" id="PF00675"/>
    </source>
</evidence>
<evidence type="ECO:0000313" key="8">
    <source>
        <dbReference type="EMBL" id="KAJ8928147.1"/>
    </source>
</evidence>
<keyword evidence="4" id="KW-0378">Hydrolase</keyword>
<feature type="domain" description="Peptidase M16 N-terminal" evidence="7">
    <location>
        <begin position="86"/>
        <end position="136"/>
    </location>
</feature>
<dbReference type="InterPro" id="IPR011765">
    <property type="entry name" value="Pept_M16_N"/>
</dbReference>
<protein>
    <recommendedName>
        <fullName evidence="7">Peptidase M16 N-terminal domain-containing protein</fullName>
    </recommendedName>
</protein>
<dbReference type="PROSITE" id="PS00143">
    <property type="entry name" value="INSULINASE"/>
    <property type="match status" value="1"/>
</dbReference>
<dbReference type="Proteomes" id="UP001162156">
    <property type="component" value="Unassembled WGS sequence"/>
</dbReference>
<dbReference type="AlphaFoldDB" id="A0AAV8WPC6"/>
<evidence type="ECO:0000256" key="6">
    <source>
        <dbReference type="ARBA" id="ARBA00023049"/>
    </source>
</evidence>
<dbReference type="InterPro" id="IPR011249">
    <property type="entry name" value="Metalloenz_LuxS/M16"/>
</dbReference>
<evidence type="ECO:0000256" key="5">
    <source>
        <dbReference type="ARBA" id="ARBA00022833"/>
    </source>
</evidence>
<proteinExistence type="inferred from homology"/>
<accession>A0AAV8WPC6</accession>
<evidence type="ECO:0000313" key="9">
    <source>
        <dbReference type="Proteomes" id="UP001162156"/>
    </source>
</evidence>
<keyword evidence="2" id="KW-0645">Protease</keyword>
<organism evidence="8 9">
    <name type="scientific">Rhamnusium bicolor</name>
    <dbReference type="NCBI Taxonomy" id="1586634"/>
    <lineage>
        <taxon>Eukaryota</taxon>
        <taxon>Metazoa</taxon>
        <taxon>Ecdysozoa</taxon>
        <taxon>Arthropoda</taxon>
        <taxon>Hexapoda</taxon>
        <taxon>Insecta</taxon>
        <taxon>Pterygota</taxon>
        <taxon>Neoptera</taxon>
        <taxon>Endopterygota</taxon>
        <taxon>Coleoptera</taxon>
        <taxon>Polyphaga</taxon>
        <taxon>Cucujiformia</taxon>
        <taxon>Chrysomeloidea</taxon>
        <taxon>Cerambycidae</taxon>
        <taxon>Lepturinae</taxon>
        <taxon>Rhagiini</taxon>
        <taxon>Rhamnusium</taxon>
    </lineage>
</organism>
<keyword evidence="3" id="KW-0479">Metal-binding</keyword>
<dbReference type="InterPro" id="IPR050626">
    <property type="entry name" value="Peptidase_M16"/>
</dbReference>
<dbReference type="GO" id="GO:0046872">
    <property type="term" value="F:metal ion binding"/>
    <property type="evidence" value="ECO:0007669"/>
    <property type="project" value="UniProtKB-KW"/>
</dbReference>
<dbReference type="InterPro" id="IPR001431">
    <property type="entry name" value="Pept_M16_Zn_BS"/>
</dbReference>
<keyword evidence="6" id="KW-0482">Metalloprotease</keyword>
<evidence type="ECO:0000256" key="2">
    <source>
        <dbReference type="ARBA" id="ARBA00022670"/>
    </source>
</evidence>
<comment type="similarity">
    <text evidence="1">Belongs to the peptidase M16 family.</text>
</comment>
<dbReference type="EMBL" id="JANEYF010005462">
    <property type="protein sequence ID" value="KAJ8928147.1"/>
    <property type="molecule type" value="Genomic_DNA"/>
</dbReference>
<sequence length="160" mass="17633">MSLQKKTSHFGSTNPSLNCPRKVNLTSSSILKKSNKFEVLPTPVKSESDKKEYKVIKLENGLIACLIADKTPINTPSDEIFDDESSSDEYAAAGLCIGVGSFSDPKEVPGMAHFLEHMVFMGSEKFPAENDFDSFIKVTLKILFYNSDVVGIVILCFTKL</sequence>
<gene>
    <name evidence="8" type="ORF">NQ314_019327</name>
</gene>
<dbReference type="GO" id="GO:0006508">
    <property type="term" value="P:proteolysis"/>
    <property type="evidence" value="ECO:0007669"/>
    <property type="project" value="UniProtKB-KW"/>
</dbReference>
<evidence type="ECO:0000256" key="4">
    <source>
        <dbReference type="ARBA" id="ARBA00022801"/>
    </source>
</evidence>
<dbReference type="GO" id="GO:0004222">
    <property type="term" value="F:metalloendopeptidase activity"/>
    <property type="evidence" value="ECO:0007669"/>
    <property type="project" value="InterPro"/>
</dbReference>
<comment type="caution">
    <text evidence="8">The sequence shown here is derived from an EMBL/GenBank/DDBJ whole genome shotgun (WGS) entry which is preliminary data.</text>
</comment>
<dbReference type="Pfam" id="PF00675">
    <property type="entry name" value="Peptidase_M16"/>
    <property type="match status" value="1"/>
</dbReference>
<keyword evidence="5" id="KW-0862">Zinc</keyword>
<dbReference type="PANTHER" id="PTHR43690">
    <property type="entry name" value="NARDILYSIN"/>
    <property type="match status" value="1"/>
</dbReference>
<dbReference type="SUPFAM" id="SSF63411">
    <property type="entry name" value="LuxS/MPP-like metallohydrolase"/>
    <property type="match status" value="1"/>
</dbReference>
<evidence type="ECO:0000256" key="3">
    <source>
        <dbReference type="ARBA" id="ARBA00022723"/>
    </source>
</evidence>
<dbReference type="Gene3D" id="3.30.830.10">
    <property type="entry name" value="Metalloenzyme, LuxS/M16 peptidase-like"/>
    <property type="match status" value="1"/>
</dbReference>
<keyword evidence="9" id="KW-1185">Reference proteome</keyword>
<evidence type="ECO:0000256" key="1">
    <source>
        <dbReference type="ARBA" id="ARBA00007261"/>
    </source>
</evidence>
<dbReference type="PANTHER" id="PTHR43690:SF18">
    <property type="entry name" value="INSULIN-DEGRADING ENZYME-RELATED"/>
    <property type="match status" value="1"/>
</dbReference>
<reference evidence="8" key="1">
    <citation type="journal article" date="2023" name="Insect Mol. Biol.">
        <title>Genome sequencing provides insights into the evolution of gene families encoding plant cell wall-degrading enzymes in longhorned beetles.</title>
        <authorList>
            <person name="Shin N.R."/>
            <person name="Okamura Y."/>
            <person name="Kirsch R."/>
            <person name="Pauchet Y."/>
        </authorList>
    </citation>
    <scope>NUCLEOTIDE SEQUENCE</scope>
    <source>
        <strain evidence="8">RBIC_L_NR</strain>
    </source>
</reference>
<name>A0AAV8WPC6_9CUCU</name>